<feature type="transmembrane region" description="Helical" evidence="1">
    <location>
        <begin position="66"/>
        <end position="84"/>
    </location>
</feature>
<evidence type="ECO:0000313" key="3">
    <source>
        <dbReference type="Proteomes" id="UP000043763"/>
    </source>
</evidence>
<dbReference type="AlphaFoldDB" id="A0A0G4K903"/>
<evidence type="ECO:0000313" key="2">
    <source>
        <dbReference type="EMBL" id="CRF34444.1"/>
    </source>
</evidence>
<keyword evidence="1" id="KW-1133">Transmembrane helix</keyword>
<reference evidence="3" key="1">
    <citation type="submission" date="2015-04" db="EMBL/GenBank/DDBJ databases">
        <authorList>
            <person name="Mushtaq Mamoona"/>
        </authorList>
    </citation>
    <scope>NUCLEOTIDE SEQUENCE [LARGE SCALE GENOMIC DNA]</scope>
    <source>
        <strain evidence="3">AN4859/03</strain>
    </source>
</reference>
<dbReference type="Proteomes" id="UP000043763">
    <property type="component" value="Unassembled WGS sequence"/>
</dbReference>
<gene>
    <name evidence="2" type="ORF">BRSU_2023</name>
</gene>
<dbReference type="InterPro" id="IPR048136">
    <property type="entry name" value="STM3941-like"/>
</dbReference>
<proteinExistence type="predicted"/>
<name>A0A0G4K903_9SPIR</name>
<dbReference type="RefSeq" id="WP_048595225.1">
    <property type="nucleotide sequence ID" value="NZ_CVLB01000002.1"/>
</dbReference>
<sequence>MNEELNDKELNNNDTLINNDSSFPEIEIYVNKRKLSILIFVSLIFIVMGIFIFINKKEFKEELISIFILILFSVCLLTFIMQWLKSRKPIITLDENGIAYYVLLKNQNIFIKWADIREILFSKTFIYIYLKEENSLLENKKNNDEPIVIYISEINMKRNTLIYLITHYFENKNHEGDI</sequence>
<keyword evidence="3" id="KW-1185">Reference proteome</keyword>
<dbReference type="EMBL" id="CVLB01000002">
    <property type="protein sequence ID" value="CRF34444.1"/>
    <property type="molecule type" value="Genomic_DNA"/>
</dbReference>
<feature type="transmembrane region" description="Helical" evidence="1">
    <location>
        <begin position="35"/>
        <end position="54"/>
    </location>
</feature>
<accession>A0A0G4K903</accession>
<dbReference type="NCBIfam" id="NF041635">
    <property type="entry name" value="STM3941_fam"/>
    <property type="match status" value="1"/>
</dbReference>
<keyword evidence="1" id="KW-0812">Transmembrane</keyword>
<dbReference type="OrthoDB" id="308252at2"/>
<keyword evidence="1" id="KW-0472">Membrane</keyword>
<organism evidence="2 3">
    <name type="scientific">Brachyspira suanatina</name>
    <dbReference type="NCBI Taxonomy" id="381802"/>
    <lineage>
        <taxon>Bacteria</taxon>
        <taxon>Pseudomonadati</taxon>
        <taxon>Spirochaetota</taxon>
        <taxon>Spirochaetia</taxon>
        <taxon>Brachyspirales</taxon>
        <taxon>Brachyspiraceae</taxon>
        <taxon>Brachyspira</taxon>
    </lineage>
</organism>
<evidence type="ECO:0000256" key="1">
    <source>
        <dbReference type="SAM" id="Phobius"/>
    </source>
</evidence>
<protein>
    <submittedName>
        <fullName evidence="2">Uncharacterized protein</fullName>
    </submittedName>
</protein>